<feature type="transmembrane region" description="Helical" evidence="8">
    <location>
        <begin position="843"/>
        <end position="864"/>
    </location>
</feature>
<feature type="transmembrane region" description="Helical" evidence="8">
    <location>
        <begin position="535"/>
        <end position="555"/>
    </location>
</feature>
<comment type="similarity">
    <text evidence="2">Belongs to the battenin family.</text>
</comment>
<gene>
    <name evidence="9" type="ORF">PPERSA_04523</name>
</gene>
<dbReference type="PANTHER" id="PTHR10981:SF7">
    <property type="entry name" value="BATTENIN"/>
    <property type="match status" value="1"/>
</dbReference>
<feature type="transmembrane region" description="Helical" evidence="8">
    <location>
        <begin position="876"/>
        <end position="896"/>
    </location>
</feature>
<dbReference type="Proteomes" id="UP000054937">
    <property type="component" value="Unassembled WGS sequence"/>
</dbReference>
<dbReference type="PANTHER" id="PTHR10981">
    <property type="entry name" value="BATTENIN"/>
    <property type="match status" value="1"/>
</dbReference>
<feature type="transmembrane region" description="Helical" evidence="8">
    <location>
        <begin position="800"/>
        <end position="823"/>
    </location>
</feature>
<proteinExistence type="inferred from homology"/>
<evidence type="ECO:0000256" key="2">
    <source>
        <dbReference type="ARBA" id="ARBA00007467"/>
    </source>
</evidence>
<evidence type="ECO:0000256" key="8">
    <source>
        <dbReference type="SAM" id="Phobius"/>
    </source>
</evidence>
<feature type="transmembrane region" description="Helical" evidence="8">
    <location>
        <begin position="593"/>
        <end position="618"/>
    </location>
</feature>
<dbReference type="Pfam" id="PF02487">
    <property type="entry name" value="CLN3"/>
    <property type="match status" value="1"/>
</dbReference>
<reference evidence="9 10" key="1">
    <citation type="journal article" date="2015" name="Sci. Rep.">
        <title>Genome of the facultative scuticociliatosis pathogen Pseudocohnilembus persalinus provides insight into its virulence through horizontal gene transfer.</title>
        <authorList>
            <person name="Xiong J."/>
            <person name="Wang G."/>
            <person name="Cheng J."/>
            <person name="Tian M."/>
            <person name="Pan X."/>
            <person name="Warren A."/>
            <person name="Jiang C."/>
            <person name="Yuan D."/>
            <person name="Miao W."/>
        </authorList>
    </citation>
    <scope>NUCLEOTIDE SEQUENCE [LARGE SCALE GENOMIC DNA]</scope>
    <source>
        <strain evidence="9">36N120E</strain>
    </source>
</reference>
<dbReference type="GO" id="GO:0012505">
    <property type="term" value="C:endomembrane system"/>
    <property type="evidence" value="ECO:0007669"/>
    <property type="project" value="UniProtKB-SubCell"/>
</dbReference>
<feature type="coiled-coil region" evidence="6">
    <location>
        <begin position="467"/>
        <end position="499"/>
    </location>
</feature>
<feature type="region of interest" description="Disordered" evidence="7">
    <location>
        <begin position="343"/>
        <end position="380"/>
    </location>
</feature>
<dbReference type="SUPFAM" id="SSF103473">
    <property type="entry name" value="MFS general substrate transporter"/>
    <property type="match status" value="1"/>
</dbReference>
<feature type="compositionally biased region" description="Polar residues" evidence="7">
    <location>
        <begin position="718"/>
        <end position="735"/>
    </location>
</feature>
<feature type="transmembrane region" description="Helical" evidence="8">
    <location>
        <begin position="653"/>
        <end position="675"/>
    </location>
</feature>
<feature type="region of interest" description="Disordered" evidence="7">
    <location>
        <begin position="265"/>
        <end position="298"/>
    </location>
</feature>
<keyword evidence="3 8" id="KW-0812">Transmembrane</keyword>
<dbReference type="GO" id="GO:0016020">
    <property type="term" value="C:membrane"/>
    <property type="evidence" value="ECO:0007669"/>
    <property type="project" value="InterPro"/>
</dbReference>
<protein>
    <submittedName>
        <fullName evidence="9">Major facilitator superfamily domain, general substrate transporter</fullName>
    </submittedName>
</protein>
<comment type="subcellular location">
    <subcellularLocation>
        <location evidence="1">Endomembrane system</location>
        <topology evidence="1">Multi-pass membrane protein</topology>
    </subcellularLocation>
</comment>
<evidence type="ECO:0000256" key="3">
    <source>
        <dbReference type="ARBA" id="ARBA00022692"/>
    </source>
</evidence>
<keyword evidence="10" id="KW-1185">Reference proteome</keyword>
<keyword evidence="4 8" id="KW-1133">Transmembrane helix</keyword>
<feature type="transmembrane region" description="Helical" evidence="8">
    <location>
        <begin position="945"/>
        <end position="967"/>
    </location>
</feature>
<dbReference type="InParanoid" id="A0A0V0QT70"/>
<dbReference type="EMBL" id="LDAU01000107">
    <property type="protein sequence ID" value="KRX05486.1"/>
    <property type="molecule type" value="Genomic_DNA"/>
</dbReference>
<keyword evidence="6" id="KW-0175">Coiled coil</keyword>
<feature type="compositionally biased region" description="Low complexity" evidence="7">
    <location>
        <begin position="281"/>
        <end position="298"/>
    </location>
</feature>
<dbReference type="GO" id="GO:0005773">
    <property type="term" value="C:vacuole"/>
    <property type="evidence" value="ECO:0007669"/>
    <property type="project" value="UniProtKB-ARBA"/>
</dbReference>
<feature type="transmembrane region" description="Helical" evidence="8">
    <location>
        <begin position="902"/>
        <end position="924"/>
    </location>
</feature>
<name>A0A0V0QT70_PSEPJ</name>
<dbReference type="OrthoDB" id="5965864at2759"/>
<dbReference type="InterPro" id="IPR036259">
    <property type="entry name" value="MFS_trans_sf"/>
</dbReference>
<comment type="caution">
    <text evidence="9">The sequence shown here is derived from an EMBL/GenBank/DDBJ whole genome shotgun (WGS) entry which is preliminary data.</text>
</comment>
<evidence type="ECO:0000313" key="9">
    <source>
        <dbReference type="EMBL" id="KRX05486.1"/>
    </source>
</evidence>
<feature type="transmembrane region" description="Helical" evidence="8">
    <location>
        <begin position="567"/>
        <end position="587"/>
    </location>
</feature>
<accession>A0A0V0QT70</accession>
<dbReference type="InterPro" id="IPR003492">
    <property type="entry name" value="Battenin_disease_Cln3"/>
</dbReference>
<keyword evidence="5 8" id="KW-0472">Membrane</keyword>
<evidence type="ECO:0000256" key="4">
    <source>
        <dbReference type="ARBA" id="ARBA00022989"/>
    </source>
</evidence>
<evidence type="ECO:0000256" key="7">
    <source>
        <dbReference type="SAM" id="MobiDB-lite"/>
    </source>
</evidence>
<feature type="transmembrane region" description="Helical" evidence="8">
    <location>
        <begin position="625"/>
        <end position="647"/>
    </location>
</feature>
<evidence type="ECO:0000256" key="5">
    <source>
        <dbReference type="ARBA" id="ARBA00023136"/>
    </source>
</evidence>
<feature type="region of interest" description="Disordered" evidence="7">
    <location>
        <begin position="713"/>
        <end position="742"/>
    </location>
</feature>
<organism evidence="9 10">
    <name type="scientific">Pseudocohnilembus persalinus</name>
    <name type="common">Ciliate</name>
    <dbReference type="NCBI Taxonomy" id="266149"/>
    <lineage>
        <taxon>Eukaryota</taxon>
        <taxon>Sar</taxon>
        <taxon>Alveolata</taxon>
        <taxon>Ciliophora</taxon>
        <taxon>Intramacronucleata</taxon>
        <taxon>Oligohymenophorea</taxon>
        <taxon>Scuticociliatia</taxon>
        <taxon>Philasterida</taxon>
        <taxon>Pseudocohnilembidae</taxon>
        <taxon>Pseudocohnilembus</taxon>
    </lineage>
</organism>
<sequence length="970" mass="112474">MNTLTSLQKLSNDKKEQIYRNYTQRFQEYTQKDIQNFHDLIQSHENGKIIIREEYSKPFITEINSNENQIHNIHQNCEMVIHQEQSTNKNNISSVQQLYGFTIQCLHFKSKKCTFRIQFRKERQYFQPFSKQRFQTNNPLNPQKNQNNNKDKFILHTQNYTHQNHSEYHQQEKLEIEALDVLQQNKRKIIQAYEILLEKFPNTQPTPLQIQETLKQQFQLDIYEQISPNDTQLRKKIKKKLDNTILRYKKAQKEGKNFNFEVDSYSKMVNKPNKSNRKQKQQLSKQSENSQNSQQSLEISNFSNSLSKSMSFSKNYINNINNNKKINNNNQKQNNSIKLQQDNSNQLATDSQNNSPESNLIQNCSNSPVHDNSNSNFSTTAHSNSKNLIFINNEKQAISKPFTTKLDNLNISLKNKINKQKQSEKSNQKLLKLNQNQDKNLDSQFKKTQQPIQININSQDNSLEQTKQEINQDGNLIQEDIEEEEEKKTDNQIQNLINEKIINYQQNQNQNQSQRYVMVGSASSTISEKFDKSTLMGMFQLALIMFSSLIRFCNMKYWLKYLHRHKVITLISVASLGYIIIAVACSAERSWGFYISLVGSVFCGSMQALGEGTILGFLKAFPAELVGGFSSGTGLAGVFGSMLFILLKTAGVSLTLTFLCLIPLQVFYYLGFVWYEKKKTIHQPNIEQIKDLVSNTDDQSQSPQKKKDFYKLQEENSENSQTDPEKQINQNSINIQPKPIENEQLNEEKIMRRFSEKLNPEKIDSDNENDQISHLPQHDADASQNLTFTYENFKKIHPKIIHLTINISLVYFFEYCCITGFASHISGRLKEENRLPDGSNSKAFFIAQSYEILNFSYQLGVFLSRSSLELIKVPKVSILTFIQGVNFLLYFSFAYWNYMPMYGLIPVMLWTGLMGGCSYVNVNYQIINSHKVSKQEKEMAVNISNIYNDIGVLTASLFSILADSVILKNR</sequence>
<dbReference type="AlphaFoldDB" id="A0A0V0QT70"/>
<evidence type="ECO:0000256" key="6">
    <source>
        <dbReference type="SAM" id="Coils"/>
    </source>
</evidence>
<evidence type="ECO:0000313" key="10">
    <source>
        <dbReference type="Proteomes" id="UP000054937"/>
    </source>
</evidence>
<evidence type="ECO:0000256" key="1">
    <source>
        <dbReference type="ARBA" id="ARBA00004127"/>
    </source>
</evidence>